<evidence type="ECO:0000256" key="4">
    <source>
        <dbReference type="ARBA" id="ARBA00012458"/>
    </source>
</evidence>
<evidence type="ECO:0000313" key="14">
    <source>
        <dbReference type="Proteomes" id="UP000217005"/>
    </source>
</evidence>
<dbReference type="EMBL" id="NEVL01000002">
    <property type="protein sequence ID" value="OZI39125.1"/>
    <property type="molecule type" value="Genomic_DNA"/>
</dbReference>
<evidence type="ECO:0000259" key="10">
    <source>
        <dbReference type="PROSITE" id="PS50972"/>
    </source>
</evidence>
<evidence type="ECO:0000256" key="9">
    <source>
        <dbReference type="RuleBase" id="RU361205"/>
    </source>
</evidence>
<evidence type="ECO:0000256" key="6">
    <source>
        <dbReference type="ARBA" id="ARBA00022723"/>
    </source>
</evidence>
<protein>
    <recommendedName>
        <fullName evidence="4 9">Dihydropteroate synthase</fullName>
        <shortName evidence="9">DHPS</shortName>
        <ecNumber evidence="4 9">2.5.1.15</ecNumber>
    </recommendedName>
    <alternativeName>
        <fullName evidence="9">Dihydropteroate pyrophosphorylase</fullName>
    </alternativeName>
</protein>
<comment type="function">
    <text evidence="9">Catalyzes the condensation of para-aminobenzoate (pABA) with 6-hydroxymethyl-7,8-dihydropterin diphosphate (DHPt-PP) to form 7,8-dihydropteroate (H2Pte), the immediate precursor of folate derivatives.</text>
</comment>
<dbReference type="PROSITE" id="PS00792">
    <property type="entry name" value="DHPS_1"/>
    <property type="match status" value="1"/>
</dbReference>
<dbReference type="EMBL" id="NEVR01000002">
    <property type="protein sequence ID" value="OZI65347.1"/>
    <property type="molecule type" value="Genomic_DNA"/>
</dbReference>
<comment type="catalytic activity">
    <reaction evidence="1">
        <text>(7,8-dihydropterin-6-yl)methyl diphosphate + 4-aminobenzoate = 7,8-dihydropteroate + diphosphate</text>
        <dbReference type="Rhea" id="RHEA:19949"/>
        <dbReference type="ChEBI" id="CHEBI:17836"/>
        <dbReference type="ChEBI" id="CHEBI:17839"/>
        <dbReference type="ChEBI" id="CHEBI:33019"/>
        <dbReference type="ChEBI" id="CHEBI:72950"/>
        <dbReference type="EC" id="2.5.1.15"/>
    </reaction>
</comment>
<evidence type="ECO:0000256" key="1">
    <source>
        <dbReference type="ARBA" id="ARBA00000012"/>
    </source>
</evidence>
<evidence type="ECO:0000256" key="5">
    <source>
        <dbReference type="ARBA" id="ARBA00022679"/>
    </source>
</evidence>
<dbReference type="GO" id="GO:0046656">
    <property type="term" value="P:folic acid biosynthetic process"/>
    <property type="evidence" value="ECO:0007669"/>
    <property type="project" value="UniProtKB-KW"/>
</dbReference>
<evidence type="ECO:0000313" key="13">
    <source>
        <dbReference type="Proteomes" id="UP000216354"/>
    </source>
</evidence>
<evidence type="ECO:0000256" key="3">
    <source>
        <dbReference type="ARBA" id="ARBA00004763"/>
    </source>
</evidence>
<dbReference type="AlphaFoldDB" id="A0A261SPQ4"/>
<keyword evidence="13" id="KW-1185">Reference proteome</keyword>
<evidence type="ECO:0000256" key="7">
    <source>
        <dbReference type="ARBA" id="ARBA00022842"/>
    </source>
</evidence>
<dbReference type="PANTHER" id="PTHR20941">
    <property type="entry name" value="FOLATE SYNTHESIS PROTEINS"/>
    <property type="match status" value="1"/>
</dbReference>
<dbReference type="CDD" id="cd00739">
    <property type="entry name" value="DHPS"/>
    <property type="match status" value="1"/>
</dbReference>
<dbReference type="PROSITE" id="PS50972">
    <property type="entry name" value="PTERIN_BINDING"/>
    <property type="match status" value="1"/>
</dbReference>
<dbReference type="GO" id="GO:0004156">
    <property type="term" value="F:dihydropteroate synthase activity"/>
    <property type="evidence" value="ECO:0007669"/>
    <property type="project" value="UniProtKB-EC"/>
</dbReference>
<dbReference type="GO" id="GO:0046872">
    <property type="term" value="F:metal ion binding"/>
    <property type="evidence" value="ECO:0007669"/>
    <property type="project" value="UniProtKB-KW"/>
</dbReference>
<evidence type="ECO:0000256" key="8">
    <source>
        <dbReference type="ARBA" id="ARBA00022909"/>
    </source>
</evidence>
<dbReference type="InterPro" id="IPR045031">
    <property type="entry name" value="DHP_synth-like"/>
</dbReference>
<dbReference type="Proteomes" id="UP000216354">
    <property type="component" value="Unassembled WGS sequence"/>
</dbReference>
<comment type="similarity">
    <text evidence="9">Belongs to the DHPS family.</text>
</comment>
<dbReference type="EC" id="2.5.1.15" evidence="4 9"/>
<dbReference type="PROSITE" id="PS00793">
    <property type="entry name" value="DHPS_2"/>
    <property type="match status" value="1"/>
</dbReference>
<comment type="cofactor">
    <cofactor evidence="2 9">
        <name>Mg(2+)</name>
        <dbReference type="ChEBI" id="CHEBI:18420"/>
    </cofactor>
</comment>
<dbReference type="InterPro" id="IPR011005">
    <property type="entry name" value="Dihydropteroate_synth-like_sf"/>
</dbReference>
<evidence type="ECO:0000313" key="12">
    <source>
        <dbReference type="EMBL" id="OZI65347.1"/>
    </source>
</evidence>
<organism evidence="11 14">
    <name type="scientific">Bordetella genomosp. 1</name>
    <dbReference type="NCBI Taxonomy" id="1395607"/>
    <lineage>
        <taxon>Bacteria</taxon>
        <taxon>Pseudomonadati</taxon>
        <taxon>Pseudomonadota</taxon>
        <taxon>Betaproteobacteria</taxon>
        <taxon>Burkholderiales</taxon>
        <taxon>Alcaligenaceae</taxon>
        <taxon>Bordetella</taxon>
    </lineage>
</organism>
<name>A0A261SPQ4_9BORD</name>
<comment type="pathway">
    <text evidence="3 9">Cofactor biosynthesis; tetrahydrofolate biosynthesis; 7,8-dihydrofolate from 2-amino-4-hydroxy-6-hydroxymethyl-7,8-dihydropteridine diphosphate and 4-aminobenzoate: step 1/2.</text>
</comment>
<dbReference type="SUPFAM" id="SSF51717">
    <property type="entry name" value="Dihydropteroate synthetase-like"/>
    <property type="match status" value="1"/>
</dbReference>
<dbReference type="RefSeq" id="WP_094825499.1">
    <property type="nucleotide sequence ID" value="NZ_NEVL01000002.1"/>
</dbReference>
<sequence length="290" mass="30788">MTHAALLPDHDPYAPVTWPLAHGRQLELGPRGIIMAVINVTPDSFSDGGRLASVAAAEHYALACLAEGAHILDVGGESTKPDAAEVSAAEEQDRVLPVIEALARITDALISVDTYRAETARLALAAGAHIVNDVHGLQREPAIAEVAAQARAGVVIMHTGRQREVLADPLADQFAFFDASLRIADAAGLSRAQLVLDPGFGFAKDPDCNLALMARLPQLQRYRLPILVGTSRKRFLGALTGRELGERDVATAISTSLLRDRGAAIARVHDVGKSRDALALTDALLRSERG</sequence>
<dbReference type="InterPro" id="IPR000489">
    <property type="entry name" value="Pterin-binding_dom"/>
</dbReference>
<dbReference type="NCBIfam" id="TIGR01496">
    <property type="entry name" value="DHPS"/>
    <property type="match status" value="1"/>
</dbReference>
<dbReference type="OrthoDB" id="9811744at2"/>
<dbReference type="GO" id="GO:0005829">
    <property type="term" value="C:cytosol"/>
    <property type="evidence" value="ECO:0007669"/>
    <property type="project" value="TreeGrafter"/>
</dbReference>
<reference evidence="11 14" key="1">
    <citation type="submission" date="2017-05" db="EMBL/GenBank/DDBJ databases">
        <title>Complete and WGS of Bordetella genogroups.</title>
        <authorList>
            <person name="Spilker T."/>
            <person name="LiPuma J."/>
        </authorList>
    </citation>
    <scope>NUCLEOTIDE SEQUENCE [LARGE SCALE GENOMIC DNA]</scope>
    <source>
        <strain evidence="11 14">AU17610</strain>
    </source>
</reference>
<keyword evidence="6 9" id="KW-0479">Metal-binding</keyword>
<comment type="caution">
    <text evidence="11">The sequence shown here is derived from an EMBL/GenBank/DDBJ whole genome shotgun (WGS) entry which is preliminary data.</text>
</comment>
<dbReference type="GO" id="GO:0046654">
    <property type="term" value="P:tetrahydrofolate biosynthetic process"/>
    <property type="evidence" value="ECO:0007669"/>
    <property type="project" value="UniProtKB-UniPathway"/>
</dbReference>
<feature type="domain" description="Pterin-binding" evidence="10">
    <location>
        <begin position="32"/>
        <end position="279"/>
    </location>
</feature>
<evidence type="ECO:0000313" key="11">
    <source>
        <dbReference type="EMBL" id="OZI39125.1"/>
    </source>
</evidence>
<dbReference type="InterPro" id="IPR006390">
    <property type="entry name" value="DHP_synth_dom"/>
</dbReference>
<accession>A0A261SPQ4</accession>
<dbReference type="PANTHER" id="PTHR20941:SF1">
    <property type="entry name" value="FOLIC ACID SYNTHESIS PROTEIN FOL1"/>
    <property type="match status" value="1"/>
</dbReference>
<dbReference type="Gene3D" id="3.20.20.20">
    <property type="entry name" value="Dihydropteroate synthase-like"/>
    <property type="match status" value="1"/>
</dbReference>
<gene>
    <name evidence="11" type="primary">folP</name>
    <name evidence="12" type="ORF">CAL27_09910</name>
    <name evidence="11" type="ORF">CEG14_06240</name>
</gene>
<dbReference type="UniPathway" id="UPA00077">
    <property type="reaction ID" value="UER00156"/>
</dbReference>
<dbReference type="Pfam" id="PF00809">
    <property type="entry name" value="Pterin_bind"/>
    <property type="match status" value="1"/>
</dbReference>
<reference evidence="12 13" key="2">
    <citation type="submission" date="2017-05" db="EMBL/GenBank/DDBJ databases">
        <title>Complete and WGS of Bordetella genogroups.</title>
        <authorList>
            <person name="Spilker T."/>
            <person name="Lipuma J."/>
        </authorList>
    </citation>
    <scope>NUCLEOTIDE SEQUENCE [LARGE SCALE GENOMIC DNA]</scope>
    <source>
        <strain evidence="12 13">AU9795</strain>
    </source>
</reference>
<keyword evidence="7 9" id="KW-0460">Magnesium</keyword>
<proteinExistence type="inferred from homology"/>
<dbReference type="Proteomes" id="UP000217005">
    <property type="component" value="Unassembled WGS sequence"/>
</dbReference>
<evidence type="ECO:0000256" key="2">
    <source>
        <dbReference type="ARBA" id="ARBA00001946"/>
    </source>
</evidence>
<keyword evidence="5 9" id="KW-0808">Transferase</keyword>
<keyword evidence="8 9" id="KW-0289">Folate biosynthesis</keyword>